<proteinExistence type="predicted"/>
<dbReference type="InterPro" id="IPR006311">
    <property type="entry name" value="TAT_signal"/>
</dbReference>
<evidence type="ECO:0000256" key="1">
    <source>
        <dbReference type="SAM" id="SignalP"/>
    </source>
</evidence>
<protein>
    <recommendedName>
        <fullName evidence="4">Secreted protein</fullName>
    </recommendedName>
</protein>
<evidence type="ECO:0000313" key="3">
    <source>
        <dbReference type="Proteomes" id="UP000316256"/>
    </source>
</evidence>
<keyword evidence="3" id="KW-1185">Reference proteome</keyword>
<dbReference type="AlphaFoldDB" id="A0A541BNF7"/>
<organism evidence="2 3">
    <name type="scientific">Rhodococcus spelaei</name>
    <dbReference type="NCBI Taxonomy" id="2546320"/>
    <lineage>
        <taxon>Bacteria</taxon>
        <taxon>Bacillati</taxon>
        <taxon>Actinomycetota</taxon>
        <taxon>Actinomycetes</taxon>
        <taxon>Mycobacteriales</taxon>
        <taxon>Nocardiaceae</taxon>
        <taxon>Rhodococcus</taxon>
    </lineage>
</organism>
<sequence>MLRTRGTRRTITALAIAATAAIAAPAGVLAETAPAPAPIPLPAGLDIEALASLAPAIVGAAAGPLDLTRPADIAGSPQADLLAQAKAMLESSNLPPETKATLEKVITFLDGSGGGGPALPPSTGPVIAQFLYPTIGKGCIGPTSDSVGTALAVPGPAHLPPPGPTAGQTGFVFTALGTKSATANQPNPLTVSWVNIDNQKSGTANLTTASRINPDGPATLSAIADTGRGRVLAVISGGLTTQAEGAAPITCSFLPTVGTVVVP</sequence>
<dbReference type="RefSeq" id="WP_142095418.1">
    <property type="nucleotide sequence ID" value="NZ_VIGH01000002.1"/>
</dbReference>
<keyword evidence="1" id="KW-0732">Signal</keyword>
<dbReference type="OrthoDB" id="4424756at2"/>
<evidence type="ECO:0008006" key="4">
    <source>
        <dbReference type="Google" id="ProtNLM"/>
    </source>
</evidence>
<accession>A0A541BNF7</accession>
<evidence type="ECO:0000313" key="2">
    <source>
        <dbReference type="EMBL" id="TQF73856.1"/>
    </source>
</evidence>
<name>A0A541BNF7_9NOCA</name>
<reference evidence="2 3" key="1">
    <citation type="submission" date="2019-06" db="EMBL/GenBank/DDBJ databases">
        <title>Rhodococcus spaelei sp. nov., isolated from a cave.</title>
        <authorList>
            <person name="Lee S.D."/>
        </authorList>
    </citation>
    <scope>NUCLEOTIDE SEQUENCE [LARGE SCALE GENOMIC DNA]</scope>
    <source>
        <strain evidence="2 3">C9-5</strain>
    </source>
</reference>
<dbReference type="PROSITE" id="PS51318">
    <property type="entry name" value="TAT"/>
    <property type="match status" value="1"/>
</dbReference>
<gene>
    <name evidence="2" type="ORF">FK531_04030</name>
</gene>
<dbReference type="Proteomes" id="UP000316256">
    <property type="component" value="Unassembled WGS sequence"/>
</dbReference>
<feature type="chain" id="PRO_5021918684" description="Secreted protein" evidence="1">
    <location>
        <begin position="31"/>
        <end position="263"/>
    </location>
</feature>
<dbReference type="EMBL" id="VIGH01000002">
    <property type="protein sequence ID" value="TQF73856.1"/>
    <property type="molecule type" value="Genomic_DNA"/>
</dbReference>
<comment type="caution">
    <text evidence="2">The sequence shown here is derived from an EMBL/GenBank/DDBJ whole genome shotgun (WGS) entry which is preliminary data.</text>
</comment>
<feature type="signal peptide" evidence="1">
    <location>
        <begin position="1"/>
        <end position="30"/>
    </location>
</feature>